<feature type="compositionally biased region" description="Basic and acidic residues" evidence="11">
    <location>
        <begin position="648"/>
        <end position="658"/>
    </location>
</feature>
<dbReference type="InterPro" id="IPR027417">
    <property type="entry name" value="P-loop_NTPase"/>
</dbReference>
<evidence type="ECO:0000256" key="1">
    <source>
        <dbReference type="ARBA" id="ARBA00008936"/>
    </source>
</evidence>
<keyword evidence="5" id="KW-0375">Hydrogen ion transport</keyword>
<dbReference type="GO" id="GO:0016887">
    <property type="term" value="F:ATP hydrolysis activity"/>
    <property type="evidence" value="ECO:0007669"/>
    <property type="project" value="InterPro"/>
</dbReference>
<dbReference type="EMBL" id="CAJNOH010000002">
    <property type="protein sequence ID" value="CAF0725896.1"/>
    <property type="molecule type" value="Genomic_DNA"/>
</dbReference>
<dbReference type="CDD" id="cd01134">
    <property type="entry name" value="V_A-ATPase_A"/>
    <property type="match status" value="1"/>
</dbReference>
<dbReference type="NCBIfam" id="TIGR01042">
    <property type="entry name" value="V-ATPase_V1_A"/>
    <property type="match status" value="1"/>
</dbReference>
<feature type="domain" description="ATPsynthase alpha/beta subunit barrel-sandwich" evidence="14">
    <location>
        <begin position="125"/>
        <end position="213"/>
    </location>
</feature>
<dbReference type="CDD" id="cd18111">
    <property type="entry name" value="ATP-synt_V_A-type_alpha_C"/>
    <property type="match status" value="1"/>
</dbReference>
<dbReference type="Gene3D" id="1.10.1140.10">
    <property type="entry name" value="Bovine Mitochondrial F1-atpase, Atp Synthase Beta Chain, Chain D, domain 3"/>
    <property type="match status" value="1"/>
</dbReference>
<dbReference type="InterPro" id="IPR036121">
    <property type="entry name" value="ATPase_F1/V1/A1_a/bsu_N_sf"/>
</dbReference>
<keyword evidence="8" id="KW-0406">Ion transport</keyword>
<dbReference type="GO" id="GO:0046961">
    <property type="term" value="F:proton-transporting ATPase activity, rotational mechanism"/>
    <property type="evidence" value="ECO:0007669"/>
    <property type="project" value="InterPro"/>
</dbReference>
<dbReference type="Pfam" id="PF00006">
    <property type="entry name" value="ATP-synt_ab"/>
    <property type="match status" value="1"/>
</dbReference>
<feature type="compositionally biased region" description="Polar residues" evidence="11">
    <location>
        <begin position="1033"/>
        <end position="1049"/>
    </location>
</feature>
<dbReference type="InterPro" id="IPR005725">
    <property type="entry name" value="ATPase_V1-cplx_asu"/>
</dbReference>
<keyword evidence="4" id="KW-0547">Nucleotide-binding</keyword>
<evidence type="ECO:0000259" key="15">
    <source>
        <dbReference type="Pfam" id="PF22919"/>
    </source>
</evidence>
<feature type="domain" description="ATP synthase A/B type C-terminal" evidence="15">
    <location>
        <begin position="464"/>
        <end position="564"/>
    </location>
</feature>
<dbReference type="PANTHER" id="PTHR43607:SF1">
    <property type="entry name" value="H(+)-TRANSPORTING TWO-SECTOR ATPASE"/>
    <property type="match status" value="1"/>
</dbReference>
<dbReference type="Pfam" id="PF22919">
    <property type="entry name" value="ATP-synt_VA_C"/>
    <property type="match status" value="1"/>
</dbReference>
<dbReference type="InterPro" id="IPR000194">
    <property type="entry name" value="ATPase_F1/V1/A1_a/bsu_nucl-bd"/>
</dbReference>
<dbReference type="Gene3D" id="2.40.30.20">
    <property type="match status" value="1"/>
</dbReference>
<accession>A0A813MWY6</accession>
<dbReference type="EC" id="7.1.2.2" evidence="2"/>
<feature type="compositionally biased region" description="Basic and acidic residues" evidence="11">
    <location>
        <begin position="1056"/>
        <end position="1065"/>
    </location>
</feature>
<evidence type="ECO:0000256" key="11">
    <source>
        <dbReference type="SAM" id="MobiDB-lite"/>
    </source>
</evidence>
<dbReference type="Proteomes" id="UP000663854">
    <property type="component" value="Unassembled WGS sequence"/>
</dbReference>
<evidence type="ECO:0000256" key="2">
    <source>
        <dbReference type="ARBA" id="ARBA00012473"/>
    </source>
</evidence>
<feature type="compositionally biased region" description="Basic and acidic residues" evidence="11">
    <location>
        <begin position="900"/>
        <end position="909"/>
    </location>
</feature>
<dbReference type="FunFam" id="1.10.1140.10:FF:000002">
    <property type="entry name" value="V-type proton ATPase catalytic subunit A"/>
    <property type="match status" value="1"/>
</dbReference>
<dbReference type="Pfam" id="PF09736">
    <property type="entry name" value="Bud13"/>
    <property type="match status" value="1"/>
</dbReference>
<dbReference type="SUPFAM" id="SSF50615">
    <property type="entry name" value="N-terminal domain of alpha and beta subunits of F1 ATP synthase"/>
    <property type="match status" value="1"/>
</dbReference>
<comment type="similarity">
    <text evidence="1">Belongs to the ATPase alpha/beta chains family.</text>
</comment>
<feature type="region of interest" description="Disordered" evidence="11">
    <location>
        <begin position="717"/>
        <end position="981"/>
    </location>
</feature>
<organism evidence="16 17">
    <name type="scientific">Rotaria sordida</name>
    <dbReference type="NCBI Taxonomy" id="392033"/>
    <lineage>
        <taxon>Eukaryota</taxon>
        <taxon>Metazoa</taxon>
        <taxon>Spiralia</taxon>
        <taxon>Gnathifera</taxon>
        <taxon>Rotifera</taxon>
        <taxon>Eurotatoria</taxon>
        <taxon>Bdelloidea</taxon>
        <taxon>Philodinida</taxon>
        <taxon>Philodinidae</taxon>
        <taxon>Rotaria</taxon>
    </lineage>
</organism>
<dbReference type="Pfam" id="PF16886">
    <property type="entry name" value="ATP-synt_ab_Xtn"/>
    <property type="match status" value="1"/>
</dbReference>
<dbReference type="AlphaFoldDB" id="A0A813MWY6"/>
<dbReference type="InterPro" id="IPR020003">
    <property type="entry name" value="ATPase_a/bsu_AS"/>
</dbReference>
<reference evidence="16" key="1">
    <citation type="submission" date="2021-02" db="EMBL/GenBank/DDBJ databases">
        <authorList>
            <person name="Nowell W R."/>
        </authorList>
    </citation>
    <scope>NUCLEOTIDE SEQUENCE</scope>
</reference>
<feature type="domain" description="ATPase F1/V1/A1 complex alpha/beta subunit nucleotide-binding" evidence="12">
    <location>
        <begin position="231"/>
        <end position="456"/>
    </location>
</feature>
<comment type="caution">
    <text evidence="16">The sequence shown here is derived from an EMBL/GenBank/DDBJ whole genome shotgun (WGS) entry which is preliminary data.</text>
</comment>
<feature type="compositionally biased region" description="Basic residues" evidence="11">
    <location>
        <begin position="637"/>
        <end position="647"/>
    </location>
</feature>
<dbReference type="Gene3D" id="3.40.50.300">
    <property type="entry name" value="P-loop containing nucleotide triphosphate hydrolases"/>
    <property type="match status" value="1"/>
</dbReference>
<keyword evidence="10" id="KW-0175">Coiled coil</keyword>
<dbReference type="GO" id="GO:0033180">
    <property type="term" value="C:proton-transporting V-type ATPase, V1 domain"/>
    <property type="evidence" value="ECO:0007669"/>
    <property type="project" value="InterPro"/>
</dbReference>
<evidence type="ECO:0000256" key="5">
    <source>
        <dbReference type="ARBA" id="ARBA00022781"/>
    </source>
</evidence>
<dbReference type="InterPro" id="IPR031686">
    <property type="entry name" value="ATP-synth_a_Xtn"/>
</dbReference>
<dbReference type="CDD" id="cd18119">
    <property type="entry name" value="ATP-synt_V_A-type_alpha_N"/>
    <property type="match status" value="1"/>
</dbReference>
<feature type="region of interest" description="Disordered" evidence="11">
    <location>
        <begin position="635"/>
        <end position="663"/>
    </location>
</feature>
<dbReference type="SUPFAM" id="SSF47917">
    <property type="entry name" value="C-terminal domain of alpha and beta subunits of F1 ATP synthase"/>
    <property type="match status" value="1"/>
</dbReference>
<evidence type="ECO:0000256" key="6">
    <source>
        <dbReference type="ARBA" id="ARBA00022840"/>
    </source>
</evidence>
<feature type="compositionally biased region" description="Basic and acidic residues" evidence="11">
    <location>
        <begin position="960"/>
        <end position="974"/>
    </location>
</feature>
<keyword evidence="7" id="KW-1278">Translocase</keyword>
<dbReference type="NCBIfam" id="NF003220">
    <property type="entry name" value="PRK04192.1"/>
    <property type="match status" value="1"/>
</dbReference>
<sequence length="1108" mass="125771">MVSRDKLPKVAGVEREAKYGYVFGVSGPVVIANHMAGSAINELVRVGHEELVGEIIRLENDLATIQVYEETSGVTVGDPVLRTGKPLSVELGPGIMTSIFDGIQRPLEVIYEHTQSIYIPRGINVPALSRSTSWNFAPDNRIRVGSHITGGDIFGTVPENKMIKHRIMLHPKSKGTITYIAPEGNYTLDDVVLETEFDGEKTKHTMLQIWPVRQMRPVVEKLAANHPLLTGQRVLDALFPCVQGGTTAIPGAFGCGKTVISQSLSKFSNSDAIVYVGCGERGNEMAEVLRDFPQLKMEVEGKEVSIMERTTLVANTSNMPVAAREASIYTGITLSEYFRDMGYNVAMMADSTSRWAEALREISGRLAEMPADSGYPAYLGTRLASFYERAGRVRCLGNPEREGSVSIVGAVSPPGGDFADPVTSATLSIVQVFWGLDKKLAQRKHFPSVNWLISYSKYTRALDDYYDKHYPEFVPLRAKCKEILQEEEDLSDIVQLVGKASLAETDKITLEVARMIKDDFLQQNGYSSYDKYCPFYKCVAMLRNMIAFYDLARHAVETTAQSEKKITWNDIRTNLGDTIHQLSSMKFKDPTKDSEEKIKRDLEELNERMQTAFRDMEENMTELVERKGFKIESTTTLKKKKKDKKAKSKDPGHVRIVDDDAPVPWSTATESGIIADDEIVSFEDTPIIVGVVDERPSEMREKERFNDVKRWRTAAFEEVPEHGSIGPQPKSTKTLSSLKSRQKPNSSDDSDPEIDRHQSRRNDDPDLSPPRRKTLQNDDDFSPPRRKRQPVDDSSSPRRKIHQNDDDSSPPRRKYQSDDDPSPPRRRDPSPTRRKQDDSSSSSTSRKKHRTTNDSSPPRRHDSSPFRRKHKYNDDSNPSTRRDTSSHRKRQPQDDDDDVSPPRRRDKSSPSHRRNDRHSRQESSPSSTYRRQPKEEPSSSSTTNRRSKQESSPPPSQPAKSERRRLAEHKEQVAERYAQWGRGLAQVRQSEDAAKDYLEQAAKPLARYRDDTDLDTMLKQKQREDDPMLKYLSNRTSDVGDRTNNSNSVPAKPRYRGPDPQKNRFDIWPGYRWDGVDRSNGYERKLFESIANRHAKSQEAYLWSVEDM</sequence>
<evidence type="ECO:0000313" key="16">
    <source>
        <dbReference type="EMBL" id="CAF0725896.1"/>
    </source>
</evidence>
<dbReference type="InterPro" id="IPR023366">
    <property type="entry name" value="ATP_synth_asu-like_sf"/>
</dbReference>
<dbReference type="PROSITE" id="PS00152">
    <property type="entry name" value="ATPASE_ALPHA_BETA"/>
    <property type="match status" value="1"/>
</dbReference>
<gene>
    <name evidence="16" type="ORF">PYM288_LOCUS576</name>
</gene>
<dbReference type="GO" id="GO:0005765">
    <property type="term" value="C:lysosomal membrane"/>
    <property type="evidence" value="ECO:0007669"/>
    <property type="project" value="TreeGrafter"/>
</dbReference>
<name>A0A813MWY6_9BILA</name>
<dbReference type="Gene3D" id="2.40.50.100">
    <property type="match status" value="1"/>
</dbReference>
<feature type="domain" description="ATPase F1/V1/A1 complex alpha/beta subunit N-terminal" evidence="13">
    <location>
        <begin position="23"/>
        <end position="84"/>
    </location>
</feature>
<dbReference type="Pfam" id="PF02874">
    <property type="entry name" value="ATP-synt_ab_N"/>
    <property type="match status" value="1"/>
</dbReference>
<dbReference type="HAMAP" id="MF_00309">
    <property type="entry name" value="ATP_synth_A_arch"/>
    <property type="match status" value="1"/>
</dbReference>
<dbReference type="GO" id="GO:0005524">
    <property type="term" value="F:ATP binding"/>
    <property type="evidence" value="ECO:0007669"/>
    <property type="project" value="UniProtKB-KW"/>
</dbReference>
<feature type="region of interest" description="Disordered" evidence="11">
    <location>
        <begin position="1002"/>
        <end position="1066"/>
    </location>
</feature>
<evidence type="ECO:0000259" key="12">
    <source>
        <dbReference type="Pfam" id="PF00006"/>
    </source>
</evidence>
<feature type="compositionally biased region" description="Basic and acidic residues" evidence="11">
    <location>
        <begin position="1007"/>
        <end position="1028"/>
    </location>
</feature>
<comment type="catalytic activity">
    <reaction evidence="9">
        <text>ATP + H2O + 4 H(+)(in) = ADP + phosphate + 5 H(+)(out)</text>
        <dbReference type="Rhea" id="RHEA:57720"/>
        <dbReference type="ChEBI" id="CHEBI:15377"/>
        <dbReference type="ChEBI" id="CHEBI:15378"/>
        <dbReference type="ChEBI" id="CHEBI:30616"/>
        <dbReference type="ChEBI" id="CHEBI:43474"/>
        <dbReference type="ChEBI" id="CHEBI:456216"/>
        <dbReference type="EC" id="7.1.2.2"/>
    </reaction>
</comment>
<dbReference type="SUPFAM" id="SSF52540">
    <property type="entry name" value="P-loop containing nucleoside triphosphate hydrolases"/>
    <property type="match status" value="1"/>
</dbReference>
<dbReference type="FunFam" id="3.40.50.300:FF:000052">
    <property type="entry name" value="V-type proton ATPase catalytic subunit A"/>
    <property type="match status" value="1"/>
</dbReference>
<evidence type="ECO:0000256" key="4">
    <source>
        <dbReference type="ARBA" id="ARBA00022741"/>
    </source>
</evidence>
<evidence type="ECO:0000256" key="7">
    <source>
        <dbReference type="ARBA" id="ARBA00022967"/>
    </source>
</evidence>
<dbReference type="InterPro" id="IPR018609">
    <property type="entry name" value="Bud13"/>
</dbReference>
<dbReference type="PANTHER" id="PTHR43607">
    <property type="entry name" value="V-TYPE PROTON ATPASE CATALYTIC SUBUNIT A"/>
    <property type="match status" value="1"/>
</dbReference>
<evidence type="ECO:0000259" key="14">
    <source>
        <dbReference type="Pfam" id="PF16886"/>
    </source>
</evidence>
<evidence type="ECO:0000259" key="13">
    <source>
        <dbReference type="Pfam" id="PF02874"/>
    </source>
</evidence>
<feature type="compositionally biased region" description="Low complexity" evidence="11">
    <location>
        <begin position="730"/>
        <end position="739"/>
    </location>
</feature>
<dbReference type="InterPro" id="IPR024034">
    <property type="entry name" value="ATPase_F1/V1_b/a_C"/>
</dbReference>
<feature type="compositionally biased region" description="Basic and acidic residues" evidence="11">
    <location>
        <begin position="822"/>
        <end position="838"/>
    </location>
</feature>
<keyword evidence="6" id="KW-0067">ATP-binding</keyword>
<evidence type="ECO:0000256" key="9">
    <source>
        <dbReference type="ARBA" id="ARBA00048383"/>
    </source>
</evidence>
<dbReference type="InterPro" id="IPR055190">
    <property type="entry name" value="ATP-synt_VA_C"/>
</dbReference>
<evidence type="ECO:0000256" key="8">
    <source>
        <dbReference type="ARBA" id="ARBA00023065"/>
    </source>
</evidence>
<dbReference type="FunFam" id="2.40.30.20:FF:000002">
    <property type="entry name" value="V-type proton ATPase catalytic subunit A"/>
    <property type="match status" value="1"/>
</dbReference>
<evidence type="ECO:0000313" key="17">
    <source>
        <dbReference type="Proteomes" id="UP000663854"/>
    </source>
</evidence>
<protein>
    <recommendedName>
        <fullName evidence="2">H(+)-transporting two-sector ATPase</fullName>
        <ecNumber evidence="2">7.1.2.2</ecNumber>
    </recommendedName>
</protein>
<dbReference type="InterPro" id="IPR022878">
    <property type="entry name" value="V-ATPase_asu"/>
</dbReference>
<evidence type="ECO:0000256" key="3">
    <source>
        <dbReference type="ARBA" id="ARBA00022448"/>
    </source>
</evidence>
<keyword evidence="3" id="KW-0813">Transport</keyword>
<dbReference type="GO" id="GO:0046034">
    <property type="term" value="P:ATP metabolic process"/>
    <property type="evidence" value="ECO:0007669"/>
    <property type="project" value="InterPro"/>
</dbReference>
<dbReference type="InterPro" id="IPR004100">
    <property type="entry name" value="ATPase_F1/V1/A1_a/bsu_N"/>
</dbReference>
<dbReference type="FunFam" id="2.40.50.100:FF:000008">
    <property type="entry name" value="V-type proton ATPase catalytic subunit A"/>
    <property type="match status" value="1"/>
</dbReference>
<evidence type="ECO:0000256" key="10">
    <source>
        <dbReference type="SAM" id="Coils"/>
    </source>
</evidence>
<feature type="compositionally biased region" description="Basic and acidic residues" evidence="11">
    <location>
        <begin position="753"/>
        <end position="764"/>
    </location>
</feature>
<proteinExistence type="inferred from homology"/>
<feature type="coiled-coil region" evidence="10">
    <location>
        <begin position="592"/>
        <end position="626"/>
    </location>
</feature>